<dbReference type="SUPFAM" id="SSF51338">
    <property type="entry name" value="Composite domain of metallo-dependent hydrolases"/>
    <property type="match status" value="2"/>
</dbReference>
<dbReference type="EMBL" id="FOSZ01000003">
    <property type="protein sequence ID" value="SFK89926.1"/>
    <property type="molecule type" value="Genomic_DNA"/>
</dbReference>
<dbReference type="PANTHER" id="PTHR43135:SF3">
    <property type="entry name" value="ALPHA-D-RIBOSE 1-METHYLPHOSPHONATE 5-TRIPHOSPHATE DIPHOSPHATASE"/>
    <property type="match status" value="1"/>
</dbReference>
<sequence>MDQNYFIRSAMIVHVSARIAIVFCTDKRSTTAKPGASKKTIEKRFKHMTRKHRIALNVHTTLVAIAFAVAPCSSFAQQEAPSVTLFKNVMVFDGTTNGLLDLDVLVVGNKIHTVAEDIPEAGTWEVDAGPSGPLYSQIHSGGSGYTFFVEGEEGTQTVELAPNIIDGGGRTLMPGMIDSHTHLNLSMDNGRPGMEMARWDYMAAHASSAALEWFYDGFTTVRDMGGMADGLRRVIDKGLMEGPRIYSVAGMISQTAGHGDLMFESQTDPLQSSTFRNGIYHLANSPDEVRAAVRKNFNAGATHMKIMMAGGVASNKGPFDASQYTDAEITAAVEEAATRGTYVAAHLYLDKAIRRALDLGVMSIEHGQFMQEETAMLMKEKGAFISPYIAAVMSEDILTHPVYGNPKTFEYARTLMMKEGTKNFAEVIRKVQPNIVFSIDIVSTNGMAARHHRDHEKWIFADTFGNYATLKAMTSTGGKLAALTGGSNPYPAPLGVIEEGAYADILLIDGNPLEDITVLGGNPKWFNAEPRTRGIETINLIMKDGVIYKNTLN</sequence>
<dbReference type="AlphaFoldDB" id="A0A1I4DCT8"/>
<dbReference type="Pfam" id="PF01979">
    <property type="entry name" value="Amidohydro_1"/>
    <property type="match status" value="1"/>
</dbReference>
<evidence type="ECO:0000313" key="3">
    <source>
        <dbReference type="EMBL" id="SFK89926.1"/>
    </source>
</evidence>
<gene>
    <name evidence="3" type="ORF">SAMN04488036_1035</name>
</gene>
<keyword evidence="1" id="KW-1133">Transmembrane helix</keyword>
<proteinExistence type="predicted"/>
<dbReference type="STRING" id="1280847.SAMN04488036_1035"/>
<reference evidence="4" key="1">
    <citation type="submission" date="2016-10" db="EMBL/GenBank/DDBJ databases">
        <authorList>
            <person name="Varghese N."/>
            <person name="Submissions S."/>
        </authorList>
    </citation>
    <scope>NUCLEOTIDE SEQUENCE [LARGE SCALE GENOMIC DNA]</scope>
    <source>
        <strain evidence="4">DSM 28453</strain>
    </source>
</reference>
<keyword evidence="1" id="KW-0812">Transmembrane</keyword>
<dbReference type="InterPro" id="IPR032466">
    <property type="entry name" value="Metal_Hydrolase"/>
</dbReference>
<feature type="transmembrane region" description="Helical" evidence="1">
    <location>
        <begin position="54"/>
        <end position="76"/>
    </location>
</feature>
<feature type="domain" description="Amidohydrolase-related" evidence="2">
    <location>
        <begin position="171"/>
        <end position="523"/>
    </location>
</feature>
<dbReference type="InterPro" id="IPR011059">
    <property type="entry name" value="Metal-dep_hydrolase_composite"/>
</dbReference>
<dbReference type="Gene3D" id="3.20.20.140">
    <property type="entry name" value="Metal-dependent hydrolases"/>
    <property type="match status" value="1"/>
</dbReference>
<dbReference type="CDD" id="cd01299">
    <property type="entry name" value="Met_dep_hydrolase_A"/>
    <property type="match status" value="1"/>
</dbReference>
<dbReference type="OrthoDB" id="9765769at2"/>
<organism evidence="3 4">
    <name type="scientific">Shimia haliotis</name>
    <dbReference type="NCBI Taxonomy" id="1280847"/>
    <lineage>
        <taxon>Bacteria</taxon>
        <taxon>Pseudomonadati</taxon>
        <taxon>Pseudomonadota</taxon>
        <taxon>Alphaproteobacteria</taxon>
        <taxon>Rhodobacterales</taxon>
        <taxon>Roseobacteraceae</taxon>
    </lineage>
</organism>
<dbReference type="InterPro" id="IPR057744">
    <property type="entry name" value="OTAase-like"/>
</dbReference>
<dbReference type="InterPro" id="IPR006680">
    <property type="entry name" value="Amidohydro-rel"/>
</dbReference>
<dbReference type="Gene3D" id="2.30.40.10">
    <property type="entry name" value="Urease, subunit C, domain 1"/>
    <property type="match status" value="1"/>
</dbReference>
<keyword evidence="4" id="KW-1185">Reference proteome</keyword>
<dbReference type="SUPFAM" id="SSF51556">
    <property type="entry name" value="Metallo-dependent hydrolases"/>
    <property type="match status" value="1"/>
</dbReference>
<dbReference type="Proteomes" id="UP000198851">
    <property type="component" value="Unassembled WGS sequence"/>
</dbReference>
<dbReference type="GO" id="GO:0016810">
    <property type="term" value="F:hydrolase activity, acting on carbon-nitrogen (but not peptide) bonds"/>
    <property type="evidence" value="ECO:0007669"/>
    <property type="project" value="InterPro"/>
</dbReference>
<keyword evidence="1" id="KW-0472">Membrane</keyword>
<evidence type="ECO:0000259" key="2">
    <source>
        <dbReference type="Pfam" id="PF01979"/>
    </source>
</evidence>
<evidence type="ECO:0000256" key="1">
    <source>
        <dbReference type="SAM" id="Phobius"/>
    </source>
</evidence>
<protein>
    <submittedName>
        <fullName evidence="3">Imidazolonepropionase</fullName>
    </submittedName>
</protein>
<evidence type="ECO:0000313" key="4">
    <source>
        <dbReference type="Proteomes" id="UP000198851"/>
    </source>
</evidence>
<dbReference type="InterPro" id="IPR018228">
    <property type="entry name" value="DNase_TatD-rel_CS"/>
</dbReference>
<accession>A0A1I4DCT8</accession>
<dbReference type="InterPro" id="IPR051781">
    <property type="entry name" value="Metallo-dep_Hydrolase"/>
</dbReference>
<dbReference type="PROSITE" id="PS01137">
    <property type="entry name" value="TATD_1"/>
    <property type="match status" value="1"/>
</dbReference>
<dbReference type="PANTHER" id="PTHR43135">
    <property type="entry name" value="ALPHA-D-RIBOSE 1-METHYLPHOSPHONATE 5-TRIPHOSPHATE DIPHOSPHATASE"/>
    <property type="match status" value="1"/>
</dbReference>
<name>A0A1I4DCT8_9RHOB</name>